<keyword evidence="1" id="KW-0472">Membrane</keyword>
<sequence>GWKVPFSLAADVYIPPHTTLPQDSRAETGSLTHTKLRQNFGRNKHRSPDPRCLILLWIVISFSYVWALKHQQKITML</sequence>
<keyword evidence="1" id="KW-1133">Transmembrane helix</keyword>
<feature type="transmembrane region" description="Helical" evidence="1">
    <location>
        <begin position="52"/>
        <end position="68"/>
    </location>
</feature>
<comment type="caution">
    <text evidence="2">The sequence shown here is derived from an EMBL/GenBank/DDBJ whole genome shotgun (WGS) entry which is preliminary data.</text>
</comment>
<reference evidence="2 3" key="1">
    <citation type="submission" date="2018-01" db="EMBL/GenBank/DDBJ databases">
        <title>Comparison of the Chinese Bamboo Partridge and Red Junglefowl genome sequences highlights the importance of demography in genome evolution.</title>
        <authorList>
            <person name="Tiley G.P."/>
            <person name="Kimball R.T."/>
            <person name="Braun E.L."/>
            <person name="Burleigh J.G."/>
        </authorList>
    </citation>
    <scope>NUCLEOTIDE SEQUENCE [LARGE SCALE GENOMIC DNA]</scope>
    <source>
        <strain evidence="2">RTK389</strain>
        <tissue evidence="2">Blood</tissue>
    </source>
</reference>
<evidence type="ECO:0000256" key="1">
    <source>
        <dbReference type="SAM" id="Phobius"/>
    </source>
</evidence>
<proteinExistence type="predicted"/>
<organism evidence="2 3">
    <name type="scientific">Bambusicola thoracicus</name>
    <name type="common">Chinese bamboo-partridge</name>
    <name type="synonym">Perdix thoracica</name>
    <dbReference type="NCBI Taxonomy" id="9083"/>
    <lineage>
        <taxon>Eukaryota</taxon>
        <taxon>Metazoa</taxon>
        <taxon>Chordata</taxon>
        <taxon>Craniata</taxon>
        <taxon>Vertebrata</taxon>
        <taxon>Euteleostomi</taxon>
        <taxon>Archelosauria</taxon>
        <taxon>Archosauria</taxon>
        <taxon>Dinosauria</taxon>
        <taxon>Saurischia</taxon>
        <taxon>Theropoda</taxon>
        <taxon>Coelurosauria</taxon>
        <taxon>Aves</taxon>
        <taxon>Neognathae</taxon>
        <taxon>Galloanserae</taxon>
        <taxon>Galliformes</taxon>
        <taxon>Phasianidae</taxon>
        <taxon>Perdicinae</taxon>
        <taxon>Bambusicola</taxon>
    </lineage>
</organism>
<gene>
    <name evidence="2" type="ORF">CIB84_016211</name>
</gene>
<dbReference type="EMBL" id="PPHD01089427">
    <property type="protein sequence ID" value="POI20042.1"/>
    <property type="molecule type" value="Genomic_DNA"/>
</dbReference>
<evidence type="ECO:0000313" key="2">
    <source>
        <dbReference type="EMBL" id="POI20042.1"/>
    </source>
</evidence>
<protein>
    <submittedName>
        <fullName evidence="2">Uncharacterized protein</fullName>
    </submittedName>
</protein>
<keyword evidence="1" id="KW-0812">Transmembrane</keyword>
<dbReference type="Proteomes" id="UP000237246">
    <property type="component" value="Unassembled WGS sequence"/>
</dbReference>
<dbReference type="AlphaFoldDB" id="A0A2P4S7E8"/>
<name>A0A2P4S7E8_BAMTH</name>
<accession>A0A2P4S7E8</accession>
<keyword evidence="3" id="KW-1185">Reference proteome</keyword>
<feature type="non-terminal residue" evidence="2">
    <location>
        <position position="1"/>
    </location>
</feature>
<evidence type="ECO:0000313" key="3">
    <source>
        <dbReference type="Proteomes" id="UP000237246"/>
    </source>
</evidence>